<dbReference type="Proteomes" id="UP000217216">
    <property type="component" value="Chromosome"/>
</dbReference>
<accession>A0AAD0E194</accession>
<organism evidence="1 2">
    <name type="scientific">Candidatus Planktophila dulcis</name>
    <dbReference type="NCBI Taxonomy" id="1884914"/>
    <lineage>
        <taxon>Bacteria</taxon>
        <taxon>Bacillati</taxon>
        <taxon>Actinomycetota</taxon>
        <taxon>Actinomycetes</taxon>
        <taxon>Candidatus Nanopelagicales</taxon>
        <taxon>Candidatus Nanopelagicaceae</taxon>
        <taxon>Candidatus Planktophila</taxon>
    </lineage>
</organism>
<proteinExistence type="predicted"/>
<evidence type="ECO:0000313" key="2">
    <source>
        <dbReference type="Proteomes" id="UP000217216"/>
    </source>
</evidence>
<name>A0AAD0E194_9ACTN</name>
<evidence type="ECO:0000313" key="1">
    <source>
        <dbReference type="EMBL" id="ASY11807.1"/>
    </source>
</evidence>
<sequence length="133" mass="14854">MSDVIAAVKVNGELLVYIDFDRPVWQNATFKDLASTPSLENFLVDGILGSSSQAILGKYGISKNFSEDDFWGASDEVQKARDAIYAAADLDLEYIYYDDRDPLIDGDLLKFTSKARIQKLGAEAFYDLVKLVR</sequence>
<keyword evidence="2" id="KW-1185">Reference proteome</keyword>
<dbReference type="GeneID" id="300656971"/>
<dbReference type="AlphaFoldDB" id="A0AAD0E194"/>
<dbReference type="RefSeq" id="WP_095696071.1">
    <property type="nucleotide sequence ID" value="NZ_CP016770.1"/>
</dbReference>
<reference evidence="1 2" key="1">
    <citation type="submission" date="2016-07" db="EMBL/GenBank/DDBJ databases">
        <title>High microdiversification within the ubiquitous acI lineage of Actinobacteria.</title>
        <authorList>
            <person name="Neuenschwander S.M."/>
            <person name="Salcher M."/>
            <person name="Ghai R."/>
            <person name="Pernthaler J."/>
        </authorList>
    </citation>
    <scope>NUCLEOTIDE SEQUENCE [LARGE SCALE GENOMIC DNA]</scope>
    <source>
        <strain evidence="1">MMS-21-155</strain>
    </source>
</reference>
<dbReference type="KEGG" id="plak:A1s21155_02255"/>
<protein>
    <submittedName>
        <fullName evidence="1">Uncharacterized protein</fullName>
    </submittedName>
</protein>
<gene>
    <name evidence="1" type="ORF">A1s21155_02255</name>
</gene>
<dbReference type="EMBL" id="CP016770">
    <property type="protein sequence ID" value="ASY11807.1"/>
    <property type="molecule type" value="Genomic_DNA"/>
</dbReference>